<dbReference type="InterPro" id="IPR037401">
    <property type="entry name" value="SnoaL-like"/>
</dbReference>
<dbReference type="RefSeq" id="WP_012928950.1">
    <property type="nucleotide sequence ID" value="NC_013730.1"/>
</dbReference>
<dbReference type="STRING" id="504472.Slin_4466"/>
<reference evidence="2 3" key="1">
    <citation type="journal article" date="2010" name="Stand. Genomic Sci.">
        <title>Complete genome sequence of Spirosoma linguale type strain (1).</title>
        <authorList>
            <person name="Lail K."/>
            <person name="Sikorski J."/>
            <person name="Saunders E."/>
            <person name="Lapidus A."/>
            <person name="Glavina Del Rio T."/>
            <person name="Copeland A."/>
            <person name="Tice H."/>
            <person name="Cheng J.-F."/>
            <person name="Lucas S."/>
            <person name="Nolan M."/>
            <person name="Bruce D."/>
            <person name="Goodwin L."/>
            <person name="Pitluck S."/>
            <person name="Ivanova N."/>
            <person name="Mavromatis K."/>
            <person name="Ovchinnikova G."/>
            <person name="Pati A."/>
            <person name="Chen A."/>
            <person name="Palaniappan K."/>
            <person name="Land M."/>
            <person name="Hauser L."/>
            <person name="Chang Y.-J."/>
            <person name="Jeffries C.D."/>
            <person name="Chain P."/>
            <person name="Brettin T."/>
            <person name="Detter J.C."/>
            <person name="Schuetze A."/>
            <person name="Rohde M."/>
            <person name="Tindall B.J."/>
            <person name="Goeker M."/>
            <person name="Bristow J."/>
            <person name="Eisen J.A."/>
            <person name="Markowitz V."/>
            <person name="Hugenholtz P."/>
            <person name="Kyrpides N.C."/>
            <person name="Klenk H.-P."/>
            <person name="Chen F."/>
        </authorList>
    </citation>
    <scope>NUCLEOTIDE SEQUENCE [LARGE SCALE GENOMIC DNA]</scope>
    <source>
        <strain evidence="3">ATCC 33905 / DSM 74 / LMG 10896 / Claus 1</strain>
    </source>
</reference>
<dbReference type="SUPFAM" id="SSF54427">
    <property type="entry name" value="NTF2-like"/>
    <property type="match status" value="1"/>
</dbReference>
<protein>
    <recommendedName>
        <fullName evidence="1">SnoaL-like domain-containing protein</fullName>
    </recommendedName>
</protein>
<name>D2QMN3_SPILD</name>
<evidence type="ECO:0000313" key="2">
    <source>
        <dbReference type="EMBL" id="ADB40446.1"/>
    </source>
</evidence>
<evidence type="ECO:0000313" key="3">
    <source>
        <dbReference type="Proteomes" id="UP000002028"/>
    </source>
</evidence>
<keyword evidence="3" id="KW-1185">Reference proteome</keyword>
<dbReference type="InterPro" id="IPR032710">
    <property type="entry name" value="NTF2-like_dom_sf"/>
</dbReference>
<evidence type="ECO:0000259" key="1">
    <source>
        <dbReference type="Pfam" id="PF12680"/>
    </source>
</evidence>
<proteinExistence type="predicted"/>
<dbReference type="HOGENOM" id="CLU_161197_0_0_10"/>
<organism evidence="2 3">
    <name type="scientific">Spirosoma linguale (strain ATCC 33905 / DSM 74 / LMG 10896 / Claus 1)</name>
    <dbReference type="NCBI Taxonomy" id="504472"/>
    <lineage>
        <taxon>Bacteria</taxon>
        <taxon>Pseudomonadati</taxon>
        <taxon>Bacteroidota</taxon>
        <taxon>Cytophagia</taxon>
        <taxon>Cytophagales</taxon>
        <taxon>Cytophagaceae</taxon>
        <taxon>Spirosoma</taxon>
    </lineage>
</organism>
<dbReference type="Proteomes" id="UP000002028">
    <property type="component" value="Chromosome"/>
</dbReference>
<dbReference type="eggNOG" id="COG3631">
    <property type="taxonomic scope" value="Bacteria"/>
</dbReference>
<dbReference type="AlphaFoldDB" id="D2QMN3"/>
<accession>D2QMN3</accession>
<dbReference type="Pfam" id="PF12680">
    <property type="entry name" value="SnoaL_2"/>
    <property type="match status" value="1"/>
</dbReference>
<feature type="domain" description="SnoaL-like" evidence="1">
    <location>
        <begin position="5"/>
        <end position="118"/>
    </location>
</feature>
<dbReference type="Gene3D" id="3.10.450.50">
    <property type="match status" value="1"/>
</dbReference>
<gene>
    <name evidence="2" type="ordered locus">Slin_4466</name>
</gene>
<dbReference type="EMBL" id="CP001769">
    <property type="protein sequence ID" value="ADB40446.1"/>
    <property type="molecule type" value="Genomic_DNA"/>
</dbReference>
<sequence length="122" mass="13403">MEQLIQAYIDAYNAKDIPAMLALLDDHIVFENVSNTSGITKTTSKSEFEQLAVQSVTYFSERKQTIRFLVVGTNAAAVEIDYQATLAIDLPGGPNAGDQLNLRGVSLFEIKNGKITRISDYS</sequence>
<dbReference type="KEGG" id="sli:Slin_4466"/>